<reference evidence="6 7" key="1">
    <citation type="submission" date="2021-11" db="EMBL/GenBank/DDBJ databases">
        <title>Draft genome sequence of Paenibacillus profundus YoMME, a new Gram-positive bacteria with exoelectrogenic properties.</title>
        <authorList>
            <person name="Hubenova Y."/>
            <person name="Hubenova E."/>
            <person name="Manasiev Y."/>
            <person name="Peykov S."/>
            <person name="Mitov M."/>
        </authorList>
    </citation>
    <scope>NUCLEOTIDE SEQUENCE [LARGE SCALE GENOMIC DNA]</scope>
    <source>
        <strain evidence="6 7">YoMME</strain>
    </source>
</reference>
<dbReference type="Gene3D" id="1.10.357.10">
    <property type="entry name" value="Tetracycline Repressor, domain 2"/>
    <property type="match status" value="1"/>
</dbReference>
<name>A0ABS8YKV3_9BACL</name>
<keyword evidence="1" id="KW-0805">Transcription regulation</keyword>
<evidence type="ECO:0000313" key="6">
    <source>
        <dbReference type="EMBL" id="MCE5172451.1"/>
    </source>
</evidence>
<dbReference type="Proteomes" id="UP001199916">
    <property type="component" value="Unassembled WGS sequence"/>
</dbReference>
<dbReference type="InterPro" id="IPR009057">
    <property type="entry name" value="Homeodomain-like_sf"/>
</dbReference>
<accession>A0ABS8YKV3</accession>
<evidence type="ECO:0000256" key="3">
    <source>
        <dbReference type="ARBA" id="ARBA00023163"/>
    </source>
</evidence>
<dbReference type="SUPFAM" id="SSF46689">
    <property type="entry name" value="Homeodomain-like"/>
    <property type="match status" value="1"/>
</dbReference>
<evidence type="ECO:0000256" key="1">
    <source>
        <dbReference type="ARBA" id="ARBA00023015"/>
    </source>
</evidence>
<dbReference type="InterPro" id="IPR001647">
    <property type="entry name" value="HTH_TetR"/>
</dbReference>
<comment type="caution">
    <text evidence="6">The sequence shown here is derived from an EMBL/GenBank/DDBJ whole genome shotgun (WGS) entry which is preliminary data.</text>
</comment>
<evidence type="ECO:0000259" key="5">
    <source>
        <dbReference type="PROSITE" id="PS50977"/>
    </source>
</evidence>
<dbReference type="RefSeq" id="WP_233698622.1">
    <property type="nucleotide sequence ID" value="NZ_JAJNBZ010000029.1"/>
</dbReference>
<dbReference type="InterPro" id="IPR025996">
    <property type="entry name" value="MT1864/Rv1816-like_C"/>
</dbReference>
<dbReference type="Pfam" id="PF00440">
    <property type="entry name" value="TetR_N"/>
    <property type="match status" value="1"/>
</dbReference>
<protein>
    <submittedName>
        <fullName evidence="6">WHG domain-containing protein</fullName>
    </submittedName>
</protein>
<evidence type="ECO:0000256" key="4">
    <source>
        <dbReference type="PROSITE-ProRule" id="PRU00335"/>
    </source>
</evidence>
<evidence type="ECO:0000313" key="7">
    <source>
        <dbReference type="Proteomes" id="UP001199916"/>
    </source>
</evidence>
<keyword evidence="3" id="KW-0804">Transcription</keyword>
<dbReference type="PROSITE" id="PS50977">
    <property type="entry name" value="HTH_TETR_2"/>
    <property type="match status" value="1"/>
</dbReference>
<dbReference type="Gene3D" id="1.10.10.60">
    <property type="entry name" value="Homeodomain-like"/>
    <property type="match status" value="1"/>
</dbReference>
<feature type="DNA-binding region" description="H-T-H motif" evidence="4">
    <location>
        <begin position="28"/>
        <end position="47"/>
    </location>
</feature>
<organism evidence="6 7">
    <name type="scientific">Paenibacillus profundus</name>
    <dbReference type="NCBI Taxonomy" id="1173085"/>
    <lineage>
        <taxon>Bacteria</taxon>
        <taxon>Bacillati</taxon>
        <taxon>Bacillota</taxon>
        <taxon>Bacilli</taxon>
        <taxon>Bacillales</taxon>
        <taxon>Paenibacillaceae</taxon>
        <taxon>Paenibacillus</taxon>
    </lineage>
</organism>
<dbReference type="InterPro" id="IPR036271">
    <property type="entry name" value="Tet_transcr_reg_TetR-rel_C_sf"/>
</dbReference>
<dbReference type="EMBL" id="JAJNBZ010000029">
    <property type="protein sequence ID" value="MCE5172451.1"/>
    <property type="molecule type" value="Genomic_DNA"/>
</dbReference>
<keyword evidence="7" id="KW-1185">Reference proteome</keyword>
<dbReference type="SUPFAM" id="SSF48498">
    <property type="entry name" value="Tetracyclin repressor-like, C-terminal domain"/>
    <property type="match status" value="1"/>
</dbReference>
<evidence type="ECO:0000256" key="2">
    <source>
        <dbReference type="ARBA" id="ARBA00023125"/>
    </source>
</evidence>
<proteinExistence type="predicted"/>
<sequence>MSRKSLDKATILQAAIELADDMGLEQVTLSSLAQRLGIKSPSLYNHIDGMRGLRRELALHGLQLLCDSMTKAAVGKAGEKALLSIGIAYVAFVREHPGLYEATQPAPDQMDEELVAASYRSVQLLLDVLDEYQLERDDALHMVRGLRSMLHGFASLELRGGFGLKLDTDESLMRMLRTYLSGMELQVRTID</sequence>
<dbReference type="Pfam" id="PF13305">
    <property type="entry name" value="TetR_C_33"/>
    <property type="match status" value="1"/>
</dbReference>
<gene>
    <name evidence="6" type="ORF">LQV63_24550</name>
</gene>
<keyword evidence="2 4" id="KW-0238">DNA-binding</keyword>
<feature type="domain" description="HTH tetR-type" evidence="5">
    <location>
        <begin position="5"/>
        <end position="65"/>
    </location>
</feature>